<comment type="caution">
    <text evidence="5">The sequence shown here is derived from an EMBL/GenBank/DDBJ whole genome shotgun (WGS) entry which is preliminary data.</text>
</comment>
<dbReference type="AlphaFoldDB" id="A0A412XUN8"/>
<dbReference type="EC" id="3.1.3.18" evidence="4"/>
<dbReference type="InterPro" id="IPR006439">
    <property type="entry name" value="HAD-SF_hydro_IA"/>
</dbReference>
<evidence type="ECO:0000256" key="3">
    <source>
        <dbReference type="ARBA" id="ARBA00006171"/>
    </source>
</evidence>
<dbReference type="RefSeq" id="WP_118487348.1">
    <property type="nucleotide sequence ID" value="NZ_QRZF01000020.1"/>
</dbReference>
<evidence type="ECO:0000313" key="6">
    <source>
        <dbReference type="Proteomes" id="UP000283850"/>
    </source>
</evidence>
<gene>
    <name evidence="5" type="ORF">DWW10_20945</name>
</gene>
<dbReference type="InterPro" id="IPR023214">
    <property type="entry name" value="HAD_sf"/>
</dbReference>
<dbReference type="InterPro" id="IPR050155">
    <property type="entry name" value="HAD-like_hydrolase_sf"/>
</dbReference>
<dbReference type="PANTHER" id="PTHR43434">
    <property type="entry name" value="PHOSPHOGLYCOLATE PHOSPHATASE"/>
    <property type="match status" value="1"/>
</dbReference>
<dbReference type="InterPro" id="IPR036412">
    <property type="entry name" value="HAD-like_sf"/>
</dbReference>
<dbReference type="SFLD" id="SFLDS00003">
    <property type="entry name" value="Haloacid_Dehalogenase"/>
    <property type="match status" value="1"/>
</dbReference>
<sequence length="167" mass="18601">MKKGVIFDLDQTLVDSSSAKQYRDNRNWTAVYTLIPQFVLYDGFNDVFEHIKKNGIKVGIVSKAPSIYVQKVLRQFNIPFDTIVAYHDVSRRKPNPEGMNLAISRLQLASNDVISFGDDRNDITASNDADIDSVACLWGSDNSDLLLTSGATHVIATPNEIIPLLEN</sequence>
<dbReference type="PANTHER" id="PTHR43434:SF1">
    <property type="entry name" value="PHOSPHOGLYCOLATE PHOSPHATASE"/>
    <property type="match status" value="1"/>
</dbReference>
<comment type="similarity">
    <text evidence="3">Belongs to the HAD-like hydrolase superfamily. CbbY/CbbZ/Gph/YieH family.</text>
</comment>
<dbReference type="NCBIfam" id="TIGR01662">
    <property type="entry name" value="HAD-SF-IIIA"/>
    <property type="match status" value="1"/>
</dbReference>
<keyword evidence="5" id="KW-0378">Hydrolase</keyword>
<evidence type="ECO:0000256" key="2">
    <source>
        <dbReference type="ARBA" id="ARBA00004818"/>
    </source>
</evidence>
<dbReference type="NCBIfam" id="TIGR01549">
    <property type="entry name" value="HAD-SF-IA-v1"/>
    <property type="match status" value="1"/>
</dbReference>
<evidence type="ECO:0000256" key="1">
    <source>
        <dbReference type="ARBA" id="ARBA00000830"/>
    </source>
</evidence>
<dbReference type="GO" id="GO:0006281">
    <property type="term" value="P:DNA repair"/>
    <property type="evidence" value="ECO:0007669"/>
    <property type="project" value="TreeGrafter"/>
</dbReference>
<dbReference type="Proteomes" id="UP000283850">
    <property type="component" value="Unassembled WGS sequence"/>
</dbReference>
<dbReference type="EMBL" id="QRZF01000020">
    <property type="protein sequence ID" value="RGV49022.1"/>
    <property type="molecule type" value="Genomic_DNA"/>
</dbReference>
<protein>
    <recommendedName>
        <fullName evidence="4">phosphoglycolate phosphatase</fullName>
        <ecNumber evidence="4">3.1.3.18</ecNumber>
    </recommendedName>
</protein>
<dbReference type="SFLD" id="SFLDG01129">
    <property type="entry name" value="C1.5:_HAD__Beta-PGM__Phosphata"/>
    <property type="match status" value="1"/>
</dbReference>
<comment type="catalytic activity">
    <reaction evidence="1">
        <text>2-phosphoglycolate + H2O = glycolate + phosphate</text>
        <dbReference type="Rhea" id="RHEA:14369"/>
        <dbReference type="ChEBI" id="CHEBI:15377"/>
        <dbReference type="ChEBI" id="CHEBI:29805"/>
        <dbReference type="ChEBI" id="CHEBI:43474"/>
        <dbReference type="ChEBI" id="CHEBI:58033"/>
        <dbReference type="EC" id="3.1.3.18"/>
    </reaction>
</comment>
<dbReference type="GO" id="GO:0008967">
    <property type="term" value="F:phosphoglycolate phosphatase activity"/>
    <property type="evidence" value="ECO:0007669"/>
    <property type="project" value="UniProtKB-EC"/>
</dbReference>
<comment type="pathway">
    <text evidence="2">Organic acid metabolism; glycolate biosynthesis; glycolate from 2-phosphoglycolate: step 1/1.</text>
</comment>
<dbReference type="Pfam" id="PF13419">
    <property type="entry name" value="HAD_2"/>
    <property type="match status" value="1"/>
</dbReference>
<evidence type="ECO:0000256" key="4">
    <source>
        <dbReference type="ARBA" id="ARBA00013078"/>
    </source>
</evidence>
<dbReference type="InterPro" id="IPR006549">
    <property type="entry name" value="HAD-SF_hydro_IIIA"/>
</dbReference>
<reference evidence="5 6" key="1">
    <citation type="submission" date="2018-08" db="EMBL/GenBank/DDBJ databases">
        <title>A genome reference for cultivated species of the human gut microbiota.</title>
        <authorList>
            <person name="Zou Y."/>
            <person name="Xue W."/>
            <person name="Luo G."/>
        </authorList>
    </citation>
    <scope>NUCLEOTIDE SEQUENCE [LARGE SCALE GENOMIC DNA]</scope>
    <source>
        <strain evidence="5 6">AF14-32</strain>
    </source>
</reference>
<organism evidence="5 6">
    <name type="scientific">Bacteroides intestinalis</name>
    <dbReference type="NCBI Taxonomy" id="329854"/>
    <lineage>
        <taxon>Bacteria</taxon>
        <taxon>Pseudomonadati</taxon>
        <taxon>Bacteroidota</taxon>
        <taxon>Bacteroidia</taxon>
        <taxon>Bacteroidales</taxon>
        <taxon>Bacteroidaceae</taxon>
        <taxon>Bacteroides</taxon>
    </lineage>
</organism>
<dbReference type="SUPFAM" id="SSF56784">
    <property type="entry name" value="HAD-like"/>
    <property type="match status" value="1"/>
</dbReference>
<accession>A0A412XUN8</accession>
<name>A0A412XUN8_9BACE</name>
<dbReference type="Gene3D" id="3.40.50.1000">
    <property type="entry name" value="HAD superfamily/HAD-like"/>
    <property type="match status" value="1"/>
</dbReference>
<dbReference type="InterPro" id="IPR041492">
    <property type="entry name" value="HAD_2"/>
</dbReference>
<proteinExistence type="inferred from homology"/>
<evidence type="ECO:0000313" key="5">
    <source>
        <dbReference type="EMBL" id="RGV49022.1"/>
    </source>
</evidence>
<dbReference type="GO" id="GO:0005829">
    <property type="term" value="C:cytosol"/>
    <property type="evidence" value="ECO:0007669"/>
    <property type="project" value="TreeGrafter"/>
</dbReference>